<dbReference type="InterPro" id="IPR050596">
    <property type="entry name" value="AspAT/PAT-like"/>
</dbReference>
<dbReference type="SUPFAM" id="SSF53383">
    <property type="entry name" value="PLP-dependent transferases"/>
    <property type="match status" value="1"/>
</dbReference>
<keyword evidence="3 6" id="KW-0032">Aminotransferase</keyword>
<dbReference type="PANTHER" id="PTHR46383">
    <property type="entry name" value="ASPARTATE AMINOTRANSFERASE"/>
    <property type="match status" value="1"/>
</dbReference>
<dbReference type="InterPro" id="IPR015422">
    <property type="entry name" value="PyrdxlP-dep_Trfase_small"/>
</dbReference>
<keyword evidence="5" id="KW-0663">Pyridoxal phosphate</keyword>
<dbReference type="EMBL" id="MFJC01000008">
    <property type="protein sequence ID" value="OGG09933.1"/>
    <property type="molecule type" value="Genomic_DNA"/>
</dbReference>
<dbReference type="GO" id="GO:0006520">
    <property type="term" value="P:amino acid metabolic process"/>
    <property type="evidence" value="ECO:0007669"/>
    <property type="project" value="InterPro"/>
</dbReference>
<dbReference type="Pfam" id="PF00155">
    <property type="entry name" value="Aminotran_1_2"/>
    <property type="match status" value="1"/>
</dbReference>
<dbReference type="EC" id="2.6.1.-" evidence="6"/>
<name>A0A1F5ZC98_9BACT</name>
<evidence type="ECO:0000313" key="8">
    <source>
        <dbReference type="EMBL" id="OGG09933.1"/>
    </source>
</evidence>
<proteinExistence type="inferred from homology"/>
<evidence type="ECO:0000256" key="6">
    <source>
        <dbReference type="RuleBase" id="RU000481"/>
    </source>
</evidence>
<dbReference type="PRINTS" id="PR00753">
    <property type="entry name" value="ACCSYNTHASE"/>
</dbReference>
<comment type="cofactor">
    <cofactor evidence="1 6">
        <name>pyridoxal 5'-phosphate</name>
        <dbReference type="ChEBI" id="CHEBI:597326"/>
    </cofactor>
</comment>
<comment type="similarity">
    <text evidence="2 6">Belongs to the class-I pyridoxal-phosphate-dependent aminotransferase family.</text>
</comment>
<keyword evidence="4 6" id="KW-0808">Transferase</keyword>
<evidence type="ECO:0000256" key="4">
    <source>
        <dbReference type="ARBA" id="ARBA00022679"/>
    </source>
</evidence>
<dbReference type="InterPro" id="IPR015421">
    <property type="entry name" value="PyrdxlP-dep_Trfase_major"/>
</dbReference>
<dbReference type="PROSITE" id="PS00105">
    <property type="entry name" value="AA_TRANSFER_CLASS_1"/>
    <property type="match status" value="1"/>
</dbReference>
<dbReference type="PANTHER" id="PTHR46383:SF1">
    <property type="entry name" value="ASPARTATE AMINOTRANSFERASE"/>
    <property type="match status" value="1"/>
</dbReference>
<dbReference type="InterPro" id="IPR004839">
    <property type="entry name" value="Aminotransferase_I/II_large"/>
</dbReference>
<dbReference type="GO" id="GO:0008483">
    <property type="term" value="F:transaminase activity"/>
    <property type="evidence" value="ECO:0007669"/>
    <property type="project" value="UniProtKB-KW"/>
</dbReference>
<dbReference type="CDD" id="cd00609">
    <property type="entry name" value="AAT_like"/>
    <property type="match status" value="1"/>
</dbReference>
<evidence type="ECO:0000256" key="5">
    <source>
        <dbReference type="ARBA" id="ARBA00022898"/>
    </source>
</evidence>
<comment type="caution">
    <text evidence="8">The sequence shown here is derived from an EMBL/GenBank/DDBJ whole genome shotgun (WGS) entry which is preliminary data.</text>
</comment>
<dbReference type="GO" id="GO:0030170">
    <property type="term" value="F:pyridoxal phosphate binding"/>
    <property type="evidence" value="ECO:0007669"/>
    <property type="project" value="InterPro"/>
</dbReference>
<evidence type="ECO:0000256" key="2">
    <source>
        <dbReference type="ARBA" id="ARBA00007441"/>
    </source>
</evidence>
<sequence>MEISARLIEVPSSPIRKLLPLAQKAKSQGVTVFHLNIGDPDIKTPLPMIKVLKNWQINPIGYDLSQGNSRFIQSLLFYYHQLGHGFLDEKNIQVTTGGSEAIAMAMFAVANPGDEILVFEPFYANYNSYAVTSGIRLVPITTNISDGFHLPPAEVIRRAITTRTRAILYCNPNNPTGTVYTQTEIEMLVDIARKYKIFLLSDEVYREYVFDHRRQISLFNYMEKNPQNTLVLDSMSKRYSACGLRLGTLVTLNDKISSGVLKIAQGRLSCGLIDQEAASALSQLLPNYYTQIRDEFARRRDVLYPGLQAIPGVVIPKPEGAFYVIARLPVDSSERFCQWLLTDFRHRQQTVMLAPASGFYATGKLGQSQVRIAYVLNCRKLARAVELLKLALQVYPNTR</sequence>
<dbReference type="NCBIfam" id="NF005744">
    <property type="entry name" value="PRK07568.1"/>
    <property type="match status" value="1"/>
</dbReference>
<dbReference type="InterPro" id="IPR015424">
    <property type="entry name" value="PyrdxlP-dep_Trfase"/>
</dbReference>
<organism evidence="8 9">
    <name type="scientific">Candidatus Gottesmanbacteria bacterium RBG_16_43_7</name>
    <dbReference type="NCBI Taxonomy" id="1798373"/>
    <lineage>
        <taxon>Bacteria</taxon>
        <taxon>Candidatus Gottesmaniibacteriota</taxon>
    </lineage>
</organism>
<evidence type="ECO:0000313" key="9">
    <source>
        <dbReference type="Proteomes" id="UP000176854"/>
    </source>
</evidence>
<dbReference type="AlphaFoldDB" id="A0A1F5ZC98"/>
<evidence type="ECO:0000256" key="3">
    <source>
        <dbReference type="ARBA" id="ARBA00022576"/>
    </source>
</evidence>
<accession>A0A1F5ZC98</accession>
<dbReference type="Proteomes" id="UP000176854">
    <property type="component" value="Unassembled WGS sequence"/>
</dbReference>
<protein>
    <recommendedName>
        <fullName evidence="6">Aminotransferase</fullName>
        <ecNumber evidence="6">2.6.1.-</ecNumber>
    </recommendedName>
</protein>
<evidence type="ECO:0000259" key="7">
    <source>
        <dbReference type="Pfam" id="PF00155"/>
    </source>
</evidence>
<dbReference type="InterPro" id="IPR004838">
    <property type="entry name" value="NHTrfase_class1_PyrdxlP-BS"/>
</dbReference>
<gene>
    <name evidence="8" type="ORF">A2154_02475</name>
</gene>
<dbReference type="Gene3D" id="3.90.1150.10">
    <property type="entry name" value="Aspartate Aminotransferase, domain 1"/>
    <property type="match status" value="1"/>
</dbReference>
<reference evidence="8 9" key="1">
    <citation type="journal article" date="2016" name="Nat. Commun.">
        <title>Thousands of microbial genomes shed light on interconnected biogeochemical processes in an aquifer system.</title>
        <authorList>
            <person name="Anantharaman K."/>
            <person name="Brown C.T."/>
            <person name="Hug L.A."/>
            <person name="Sharon I."/>
            <person name="Castelle C.J."/>
            <person name="Probst A.J."/>
            <person name="Thomas B.C."/>
            <person name="Singh A."/>
            <person name="Wilkins M.J."/>
            <person name="Karaoz U."/>
            <person name="Brodie E.L."/>
            <person name="Williams K.H."/>
            <person name="Hubbard S.S."/>
            <person name="Banfield J.F."/>
        </authorList>
    </citation>
    <scope>NUCLEOTIDE SEQUENCE [LARGE SCALE GENOMIC DNA]</scope>
</reference>
<dbReference type="STRING" id="1798373.A2154_02475"/>
<evidence type="ECO:0000256" key="1">
    <source>
        <dbReference type="ARBA" id="ARBA00001933"/>
    </source>
</evidence>
<dbReference type="Gene3D" id="3.40.640.10">
    <property type="entry name" value="Type I PLP-dependent aspartate aminotransferase-like (Major domain)"/>
    <property type="match status" value="1"/>
</dbReference>
<feature type="domain" description="Aminotransferase class I/classII large" evidence="7">
    <location>
        <begin position="67"/>
        <end position="386"/>
    </location>
</feature>